<dbReference type="HAMAP" id="MF_00033">
    <property type="entry name" value="MurG"/>
    <property type="match status" value="1"/>
</dbReference>
<dbReference type="GO" id="GO:0008360">
    <property type="term" value="P:regulation of cell shape"/>
    <property type="evidence" value="ECO:0007669"/>
    <property type="project" value="UniProtKB-KW"/>
</dbReference>
<dbReference type="CDD" id="cd03785">
    <property type="entry name" value="GT28_MurG"/>
    <property type="match status" value="1"/>
</dbReference>
<evidence type="ECO:0000256" key="7">
    <source>
        <dbReference type="ARBA" id="ARBA00023136"/>
    </source>
</evidence>
<evidence type="ECO:0000313" key="13">
    <source>
        <dbReference type="EMBL" id="PIT87609.1"/>
    </source>
</evidence>
<feature type="binding site" evidence="10">
    <location>
        <position position="289"/>
    </location>
    <ligand>
        <name>UDP-N-acetyl-alpha-D-glucosamine</name>
        <dbReference type="ChEBI" id="CHEBI:57705"/>
    </ligand>
</feature>
<dbReference type="GO" id="GO:0071555">
    <property type="term" value="P:cell wall organization"/>
    <property type="evidence" value="ECO:0007669"/>
    <property type="project" value="UniProtKB-KW"/>
</dbReference>
<comment type="caution">
    <text evidence="10">Lacks conserved residue(s) required for the propagation of feature annotation.</text>
</comment>
<dbReference type="EC" id="2.4.1.227" evidence="10"/>
<evidence type="ECO:0000256" key="6">
    <source>
        <dbReference type="ARBA" id="ARBA00022984"/>
    </source>
</evidence>
<comment type="caution">
    <text evidence="13">The sequence shown here is derived from an EMBL/GenBank/DDBJ whole genome shotgun (WGS) entry which is preliminary data.</text>
</comment>
<dbReference type="InterPro" id="IPR004276">
    <property type="entry name" value="GlycoTrans_28_N"/>
</dbReference>
<name>A0A2M6W491_9BACT</name>
<comment type="subcellular location">
    <subcellularLocation>
        <location evidence="10">Cell membrane</location>
        <topology evidence="10">Peripheral membrane protein</topology>
        <orientation evidence="10">Cytoplasmic side</orientation>
    </subcellularLocation>
</comment>
<dbReference type="GO" id="GO:0005886">
    <property type="term" value="C:plasma membrane"/>
    <property type="evidence" value="ECO:0007669"/>
    <property type="project" value="UniProtKB-SubCell"/>
</dbReference>
<evidence type="ECO:0000256" key="10">
    <source>
        <dbReference type="HAMAP-Rule" id="MF_00033"/>
    </source>
</evidence>
<keyword evidence="3 10" id="KW-0328">Glycosyltransferase</keyword>
<dbReference type="GO" id="GO:0005975">
    <property type="term" value="P:carbohydrate metabolic process"/>
    <property type="evidence" value="ECO:0007669"/>
    <property type="project" value="InterPro"/>
</dbReference>
<gene>
    <name evidence="10" type="primary">murG</name>
    <name evidence="13" type="ORF">COU31_01950</name>
</gene>
<proteinExistence type="inferred from homology"/>
<keyword evidence="2 10" id="KW-0132">Cell division</keyword>
<evidence type="ECO:0000256" key="8">
    <source>
        <dbReference type="ARBA" id="ARBA00023306"/>
    </source>
</evidence>
<dbReference type="GO" id="GO:0051991">
    <property type="term" value="F:UDP-N-acetyl-D-glucosamine:N-acetylmuramoyl-L-alanyl-D-glutamyl-meso-2,6-diaminopimelyl-D-alanyl-D-alanine-diphosphoundecaprenol 4-beta-N-acetylglucosaminlytransferase activity"/>
    <property type="evidence" value="ECO:0007669"/>
    <property type="project" value="RHEA"/>
</dbReference>
<dbReference type="Pfam" id="PF03033">
    <property type="entry name" value="Glyco_transf_28"/>
    <property type="match status" value="1"/>
</dbReference>
<keyword evidence="5 10" id="KW-0133">Cell shape</keyword>
<keyword evidence="6 10" id="KW-0573">Peptidoglycan synthesis</keyword>
<keyword evidence="8 10" id="KW-0131">Cell cycle</keyword>
<comment type="catalytic activity">
    <reaction evidence="10">
        <text>di-trans,octa-cis-undecaprenyl diphospho-N-acetyl-alpha-D-muramoyl-L-alanyl-D-glutamyl-meso-2,6-diaminopimeloyl-D-alanyl-D-alanine + UDP-N-acetyl-alpha-D-glucosamine = di-trans,octa-cis-undecaprenyl diphospho-[N-acetyl-alpha-D-glucosaminyl-(1-&gt;4)]-N-acetyl-alpha-D-muramoyl-L-alanyl-D-glutamyl-meso-2,6-diaminopimeloyl-D-alanyl-D-alanine + UDP + H(+)</text>
        <dbReference type="Rhea" id="RHEA:31227"/>
        <dbReference type="ChEBI" id="CHEBI:15378"/>
        <dbReference type="ChEBI" id="CHEBI:57705"/>
        <dbReference type="ChEBI" id="CHEBI:58223"/>
        <dbReference type="ChEBI" id="CHEBI:61387"/>
        <dbReference type="ChEBI" id="CHEBI:61388"/>
        <dbReference type="EC" id="2.4.1.227"/>
    </reaction>
</comment>
<feature type="domain" description="Glycosyltransferase family 28 N-terminal" evidence="11">
    <location>
        <begin position="3"/>
        <end position="141"/>
    </location>
</feature>
<evidence type="ECO:0000259" key="11">
    <source>
        <dbReference type="Pfam" id="PF03033"/>
    </source>
</evidence>
<comment type="function">
    <text evidence="10">Cell wall formation. Catalyzes the transfer of a GlcNAc subunit on undecaprenyl-pyrophosphoryl-MurNAc-pentapeptide (lipid intermediate I) to form undecaprenyl-pyrophosphoryl-MurNAc-(pentapeptide)GlcNAc (lipid intermediate II).</text>
</comment>
<reference evidence="14" key="1">
    <citation type="submission" date="2017-09" db="EMBL/GenBank/DDBJ databases">
        <title>Depth-based differentiation of microbial function through sediment-hosted aquifers and enrichment of novel symbionts in the deep terrestrial subsurface.</title>
        <authorList>
            <person name="Probst A.J."/>
            <person name="Ladd B."/>
            <person name="Jarett J.K."/>
            <person name="Geller-Mcgrath D.E."/>
            <person name="Sieber C.M.K."/>
            <person name="Emerson J.B."/>
            <person name="Anantharaman K."/>
            <person name="Thomas B.C."/>
            <person name="Malmstrom R."/>
            <person name="Stieglmeier M."/>
            <person name="Klingl A."/>
            <person name="Woyke T."/>
            <person name="Ryan C.M."/>
            <person name="Banfield J.F."/>
        </authorList>
    </citation>
    <scope>NUCLEOTIDE SEQUENCE [LARGE SCALE GENOMIC DNA]</scope>
</reference>
<evidence type="ECO:0000256" key="2">
    <source>
        <dbReference type="ARBA" id="ARBA00022618"/>
    </source>
</evidence>
<dbReference type="UniPathway" id="UPA00219"/>
<dbReference type="GO" id="GO:0050511">
    <property type="term" value="F:undecaprenyldiphospho-muramoylpentapeptide beta-N-acetylglucosaminyltransferase activity"/>
    <property type="evidence" value="ECO:0007669"/>
    <property type="project" value="UniProtKB-UniRule"/>
</dbReference>
<dbReference type="SUPFAM" id="SSF53756">
    <property type="entry name" value="UDP-Glycosyltransferase/glycogen phosphorylase"/>
    <property type="match status" value="1"/>
</dbReference>
<comment type="similarity">
    <text evidence="10">Belongs to the glycosyltransferase 28 family. MurG subfamily.</text>
</comment>
<feature type="binding site" evidence="10">
    <location>
        <position position="165"/>
    </location>
    <ligand>
        <name>UDP-N-acetyl-alpha-D-glucosamine</name>
        <dbReference type="ChEBI" id="CHEBI:57705"/>
    </ligand>
</feature>
<evidence type="ECO:0000313" key="14">
    <source>
        <dbReference type="Proteomes" id="UP000231183"/>
    </source>
</evidence>
<keyword evidence="1 10" id="KW-1003">Cell membrane</keyword>
<dbReference type="Pfam" id="PF04101">
    <property type="entry name" value="Glyco_tran_28_C"/>
    <property type="match status" value="1"/>
</dbReference>
<evidence type="ECO:0000256" key="5">
    <source>
        <dbReference type="ARBA" id="ARBA00022960"/>
    </source>
</evidence>
<evidence type="ECO:0000259" key="12">
    <source>
        <dbReference type="Pfam" id="PF04101"/>
    </source>
</evidence>
<dbReference type="InterPro" id="IPR006009">
    <property type="entry name" value="GlcNAc_MurG"/>
</dbReference>
<evidence type="ECO:0000256" key="4">
    <source>
        <dbReference type="ARBA" id="ARBA00022679"/>
    </source>
</evidence>
<keyword evidence="9 10" id="KW-0961">Cell wall biogenesis/degradation</keyword>
<dbReference type="PANTHER" id="PTHR21015">
    <property type="entry name" value="UDP-N-ACETYLGLUCOSAMINE--N-ACETYLMURAMYL-(PENTAPEPTIDE) PYROPHOSPHORYL-UNDECAPRENOL N-ACETYLGLUCOSAMINE TRANSFERASE 1"/>
    <property type="match status" value="1"/>
</dbReference>
<evidence type="ECO:0000256" key="1">
    <source>
        <dbReference type="ARBA" id="ARBA00022475"/>
    </source>
</evidence>
<evidence type="ECO:0000256" key="3">
    <source>
        <dbReference type="ARBA" id="ARBA00022676"/>
    </source>
</evidence>
<dbReference type="Gene3D" id="3.40.50.2000">
    <property type="entry name" value="Glycogen Phosphorylase B"/>
    <property type="match status" value="2"/>
</dbReference>
<sequence length="357" mass="39750">MKIILSGGGTLGPVAPLLAIYEIYKQHDRSANFFWVGTRHGPEKELVETYNIPYFSVTSGKLRRYYSLWNLVDIFKIFFGFFQSIVLLIKYQPDLVISAGGFVSVPLHYAAALLGIPAWIHQQDAQAGLANRLMAPVASQITCALADSQNQFKRRKIQWIGNPVRDLSVPDLSVSRQYFDLPNDAKVILAFGGGTGSEHLNSLIIEALPHLPSYAHIIHLTGRDRPDNLAQGAVNTFKNYHPYKFLTSKMKDAYAVADLIIGRGGFVTITESASLAKPTILIPMNNTHQEKNVLELSDKKAVIMMDEKKVNGLNIAHAVKKLLDRPDLAQYLGEHLREVLPPARADKVVEIVEKLIK</sequence>
<dbReference type="GO" id="GO:0009252">
    <property type="term" value="P:peptidoglycan biosynthetic process"/>
    <property type="evidence" value="ECO:0007669"/>
    <property type="project" value="UniProtKB-UniRule"/>
</dbReference>
<comment type="pathway">
    <text evidence="10">Cell wall biogenesis; peptidoglycan biosynthesis.</text>
</comment>
<keyword evidence="7 10" id="KW-0472">Membrane</keyword>
<feature type="domain" description="Glycosyl transferase family 28 C-terminal" evidence="12">
    <location>
        <begin position="187"/>
        <end position="326"/>
    </location>
</feature>
<dbReference type="AlphaFoldDB" id="A0A2M6W491"/>
<dbReference type="EMBL" id="PFBX01000015">
    <property type="protein sequence ID" value="PIT87609.1"/>
    <property type="molecule type" value="Genomic_DNA"/>
</dbReference>
<dbReference type="Proteomes" id="UP000231183">
    <property type="component" value="Unassembled WGS sequence"/>
</dbReference>
<dbReference type="PANTHER" id="PTHR21015:SF22">
    <property type="entry name" value="GLYCOSYLTRANSFERASE"/>
    <property type="match status" value="1"/>
</dbReference>
<dbReference type="GO" id="GO:0051301">
    <property type="term" value="P:cell division"/>
    <property type="evidence" value="ECO:0007669"/>
    <property type="project" value="UniProtKB-KW"/>
</dbReference>
<keyword evidence="4 10" id="KW-0808">Transferase</keyword>
<accession>A0A2M6W491</accession>
<evidence type="ECO:0000256" key="9">
    <source>
        <dbReference type="ARBA" id="ARBA00023316"/>
    </source>
</evidence>
<dbReference type="InterPro" id="IPR007235">
    <property type="entry name" value="Glyco_trans_28_C"/>
</dbReference>
<organism evidence="13 14">
    <name type="scientific">Candidatus Magasanikbacteria bacterium CG10_big_fil_rev_8_21_14_0_10_40_10</name>
    <dbReference type="NCBI Taxonomy" id="1974648"/>
    <lineage>
        <taxon>Bacteria</taxon>
        <taxon>Candidatus Magasanikiibacteriota</taxon>
    </lineage>
</organism>
<protein>
    <recommendedName>
        <fullName evidence="10">UDP-N-acetylglucosamine--N-acetylmuramyl-(pentapeptide) pyrophosphoryl-undecaprenol N-acetylglucosamine transferase</fullName>
        <ecNumber evidence="10">2.4.1.227</ecNumber>
    </recommendedName>
    <alternativeName>
        <fullName evidence="10">Undecaprenyl-PP-MurNAc-pentapeptide-UDPGlcNAc GlcNAc transferase</fullName>
    </alternativeName>
</protein>